<proteinExistence type="predicted"/>
<gene>
    <name evidence="3" type="ORF">KKP3000_000152</name>
</gene>
<dbReference type="SUPFAM" id="SSF56349">
    <property type="entry name" value="DNA breaking-rejoining enzymes"/>
    <property type="match status" value="1"/>
</dbReference>
<feature type="domain" description="Tyr recombinase" evidence="2">
    <location>
        <begin position="1"/>
        <end position="67"/>
    </location>
</feature>
<reference evidence="3 4" key="1">
    <citation type="journal article" date="2024" name="Int. J. Mol. Sci.">
        <title>Exploration of Alicyclobacillus spp. Genome in Search of Antibiotic Resistance.</title>
        <authorList>
            <person name="Bucka-Kolendo J."/>
            <person name="Kiousi D.E."/>
            <person name="Dekowska A."/>
            <person name="Mikolajczuk-Szczyrba A."/>
            <person name="Karadedos D.M."/>
            <person name="Michael P."/>
            <person name="Galanis A."/>
            <person name="Sokolowska B."/>
        </authorList>
    </citation>
    <scope>NUCLEOTIDE SEQUENCE [LARGE SCALE GENOMIC DNA]</scope>
    <source>
        <strain evidence="3 4">KKP 3000</strain>
    </source>
</reference>
<comment type="caution">
    <text evidence="3">The sequence shown here is derived from an EMBL/GenBank/DDBJ whole genome shotgun (WGS) entry which is preliminary data.</text>
</comment>
<evidence type="ECO:0000256" key="1">
    <source>
        <dbReference type="ARBA" id="ARBA00023172"/>
    </source>
</evidence>
<evidence type="ECO:0000313" key="4">
    <source>
        <dbReference type="Proteomes" id="UP001579974"/>
    </source>
</evidence>
<accession>A0ABV5AH63</accession>
<dbReference type="Pfam" id="PF00589">
    <property type="entry name" value="Phage_integrase"/>
    <property type="match status" value="1"/>
</dbReference>
<dbReference type="RefSeq" id="WP_275476974.1">
    <property type="nucleotide sequence ID" value="NZ_CP162940.1"/>
</dbReference>
<dbReference type="EMBL" id="JBDXSU010000011">
    <property type="protein sequence ID" value="MFB5191380.1"/>
    <property type="molecule type" value="Genomic_DNA"/>
</dbReference>
<dbReference type="PROSITE" id="PS51898">
    <property type="entry name" value="TYR_RECOMBINASE"/>
    <property type="match status" value="1"/>
</dbReference>
<dbReference type="InterPro" id="IPR002104">
    <property type="entry name" value="Integrase_catalytic"/>
</dbReference>
<dbReference type="Gene3D" id="1.10.443.10">
    <property type="entry name" value="Intergrase catalytic core"/>
    <property type="match status" value="1"/>
</dbReference>
<evidence type="ECO:0000259" key="2">
    <source>
        <dbReference type="PROSITE" id="PS51898"/>
    </source>
</evidence>
<organism evidence="3 4">
    <name type="scientific">Alicyclobacillus fastidiosus</name>
    <dbReference type="NCBI Taxonomy" id="392011"/>
    <lineage>
        <taxon>Bacteria</taxon>
        <taxon>Bacillati</taxon>
        <taxon>Bacillota</taxon>
        <taxon>Bacilli</taxon>
        <taxon>Bacillales</taxon>
        <taxon>Alicyclobacillaceae</taxon>
        <taxon>Alicyclobacillus</taxon>
    </lineage>
</organism>
<keyword evidence="4" id="KW-1185">Reference proteome</keyword>
<name>A0ABV5AH63_9BACL</name>
<keyword evidence="1" id="KW-0233">DNA recombination</keyword>
<sequence>MFKRIASRCGLEDRVSPHKMKHTLATIVINQGAPLVTVQSILGHEKPETTQLYATLSGTSRQQSHERYFVQ</sequence>
<dbReference type="Proteomes" id="UP001579974">
    <property type="component" value="Unassembled WGS sequence"/>
</dbReference>
<dbReference type="InterPro" id="IPR011010">
    <property type="entry name" value="DNA_brk_join_enz"/>
</dbReference>
<protein>
    <submittedName>
        <fullName evidence="3">Tyrosine-type recombinase/integrase</fullName>
    </submittedName>
</protein>
<dbReference type="InterPro" id="IPR013762">
    <property type="entry name" value="Integrase-like_cat_sf"/>
</dbReference>
<evidence type="ECO:0000313" key="3">
    <source>
        <dbReference type="EMBL" id="MFB5191380.1"/>
    </source>
</evidence>